<evidence type="ECO:0000313" key="2">
    <source>
        <dbReference type="EMBL" id="QJS99169.1"/>
    </source>
</evidence>
<dbReference type="InterPro" id="IPR000182">
    <property type="entry name" value="GNAT_dom"/>
</dbReference>
<dbReference type="GO" id="GO:0016747">
    <property type="term" value="F:acyltransferase activity, transferring groups other than amino-acyl groups"/>
    <property type="evidence" value="ECO:0007669"/>
    <property type="project" value="InterPro"/>
</dbReference>
<dbReference type="PROSITE" id="PS51186">
    <property type="entry name" value="GNAT"/>
    <property type="match status" value="1"/>
</dbReference>
<reference evidence="2" key="1">
    <citation type="submission" date="2020-03" db="EMBL/GenBank/DDBJ databases">
        <title>Molecular networking-based the target discovery of potent antiproliferative macrolactams: 5/6/7/16 polycyclic ansamycins and glycosylated trienomycin from Streptomyces cacaoi subsp. asoensis.</title>
        <authorList>
            <person name="Liu L.-L."/>
        </authorList>
    </citation>
    <scope>NUCLEOTIDE SEQUENCE [LARGE SCALE GENOMIC DNA]</scope>
    <source>
        <strain evidence="2">H2S5</strain>
    </source>
</reference>
<feature type="domain" description="N-acetyltransferase" evidence="1">
    <location>
        <begin position="13"/>
        <end position="179"/>
    </location>
</feature>
<dbReference type="PANTHER" id="PTHR43792">
    <property type="entry name" value="GNAT FAMILY, PUTATIVE (AFU_ORTHOLOGUE AFUA_3G00765)-RELATED-RELATED"/>
    <property type="match status" value="1"/>
</dbReference>
<gene>
    <name evidence="2" type="ORF">G9272_01550</name>
</gene>
<keyword evidence="3" id="KW-1185">Reference proteome</keyword>
<evidence type="ECO:0000313" key="3">
    <source>
        <dbReference type="Proteomes" id="UP000502665"/>
    </source>
</evidence>
<dbReference type="RefSeq" id="WP_171394821.1">
    <property type="nucleotide sequence ID" value="NZ_CP049838.1"/>
</dbReference>
<dbReference type="InterPro" id="IPR016181">
    <property type="entry name" value="Acyl_CoA_acyltransferase"/>
</dbReference>
<dbReference type="InterPro" id="IPR051531">
    <property type="entry name" value="N-acetyltransferase"/>
</dbReference>
<name>A0A6M4WF27_9ACTN</name>
<dbReference type="SUPFAM" id="SSF55729">
    <property type="entry name" value="Acyl-CoA N-acyltransferases (Nat)"/>
    <property type="match status" value="1"/>
</dbReference>
<dbReference type="EMBL" id="CP049838">
    <property type="protein sequence ID" value="QJS99169.1"/>
    <property type="molecule type" value="Genomic_DNA"/>
</dbReference>
<dbReference type="PANTHER" id="PTHR43792:SF1">
    <property type="entry name" value="N-ACETYLTRANSFERASE DOMAIN-CONTAINING PROTEIN"/>
    <property type="match status" value="1"/>
</dbReference>
<dbReference type="AlphaFoldDB" id="A0A6M4WF27"/>
<dbReference type="Gene3D" id="3.40.630.30">
    <property type="match status" value="1"/>
</dbReference>
<organism evidence="2 3">
    <name type="scientific">Streptomyces asoensis</name>
    <dbReference type="NCBI Taxonomy" id="249586"/>
    <lineage>
        <taxon>Bacteria</taxon>
        <taxon>Bacillati</taxon>
        <taxon>Actinomycetota</taxon>
        <taxon>Actinomycetes</taxon>
        <taxon>Kitasatosporales</taxon>
        <taxon>Streptomycetaceae</taxon>
        <taxon>Streptomyces</taxon>
    </lineage>
</organism>
<accession>A0A6M4WF27</accession>
<dbReference type="Proteomes" id="UP000502665">
    <property type="component" value="Chromosome"/>
</dbReference>
<proteinExistence type="predicted"/>
<evidence type="ECO:0000259" key="1">
    <source>
        <dbReference type="PROSITE" id="PS51186"/>
    </source>
</evidence>
<sequence length="196" mass="21839">MEEPVESLSSDQVELRRWRMSDLDALERAIYESLDQLVPWMPWAADPGRQQTSDFLARNQEEWKTRQAFGYAITSDAAVIGSCGLMRRIGVGGLDIGYWLHPRWTGRGLATMAAAALVRQGFQLAGIDRIEIHHDAANPASGGVARRLGFTEVERIQAPEGPEAPGEVGIDVIWRMTADQWKARTAEHAQQGTERE</sequence>
<dbReference type="Pfam" id="PF13302">
    <property type="entry name" value="Acetyltransf_3"/>
    <property type="match status" value="1"/>
</dbReference>
<protein>
    <submittedName>
        <fullName evidence="2">GNAT family N-acetyltransferase</fullName>
    </submittedName>
</protein>